<dbReference type="SUPFAM" id="SSF48498">
    <property type="entry name" value="Tetracyclin repressor-like, C-terminal domain"/>
    <property type="match status" value="1"/>
</dbReference>
<feature type="domain" description="HTH tetR-type" evidence="6">
    <location>
        <begin position="25"/>
        <end position="85"/>
    </location>
</feature>
<dbReference type="PANTHER" id="PTHR30055">
    <property type="entry name" value="HTH-TYPE TRANSCRIPTIONAL REGULATOR RUTR"/>
    <property type="match status" value="1"/>
</dbReference>
<dbReference type="EMBL" id="SDPQ02000003">
    <property type="protein sequence ID" value="KAA1395496.1"/>
    <property type="molecule type" value="Genomic_DNA"/>
</dbReference>
<dbReference type="PRINTS" id="PR00455">
    <property type="entry name" value="HTHTETR"/>
</dbReference>
<organism evidence="7 8">
    <name type="scientific">Aeromicrobium ginsengisoli</name>
    <dbReference type="NCBI Taxonomy" id="363867"/>
    <lineage>
        <taxon>Bacteria</taxon>
        <taxon>Bacillati</taxon>
        <taxon>Actinomycetota</taxon>
        <taxon>Actinomycetes</taxon>
        <taxon>Propionibacteriales</taxon>
        <taxon>Nocardioidaceae</taxon>
        <taxon>Aeromicrobium</taxon>
    </lineage>
</organism>
<evidence type="ECO:0000256" key="4">
    <source>
        <dbReference type="PROSITE-ProRule" id="PRU00335"/>
    </source>
</evidence>
<dbReference type="GO" id="GO:0000976">
    <property type="term" value="F:transcription cis-regulatory region binding"/>
    <property type="evidence" value="ECO:0007669"/>
    <property type="project" value="TreeGrafter"/>
</dbReference>
<dbReference type="SUPFAM" id="SSF46689">
    <property type="entry name" value="Homeodomain-like"/>
    <property type="match status" value="1"/>
</dbReference>
<dbReference type="Gene3D" id="1.10.357.10">
    <property type="entry name" value="Tetracycline Repressor, domain 2"/>
    <property type="match status" value="1"/>
</dbReference>
<evidence type="ECO:0000313" key="7">
    <source>
        <dbReference type="EMBL" id="KAA1395496.1"/>
    </source>
</evidence>
<evidence type="ECO:0000259" key="6">
    <source>
        <dbReference type="PROSITE" id="PS50977"/>
    </source>
</evidence>
<dbReference type="InterPro" id="IPR050109">
    <property type="entry name" value="HTH-type_TetR-like_transc_reg"/>
</dbReference>
<evidence type="ECO:0000313" key="8">
    <source>
        <dbReference type="Proteomes" id="UP000380867"/>
    </source>
</evidence>
<keyword evidence="1" id="KW-0805">Transcription regulation</keyword>
<dbReference type="PROSITE" id="PS50977">
    <property type="entry name" value="HTH_TETR_2"/>
    <property type="match status" value="1"/>
</dbReference>
<keyword evidence="3" id="KW-0804">Transcription</keyword>
<dbReference type="PANTHER" id="PTHR30055:SF234">
    <property type="entry name" value="HTH-TYPE TRANSCRIPTIONAL REGULATOR BETI"/>
    <property type="match status" value="1"/>
</dbReference>
<dbReference type="Pfam" id="PF00440">
    <property type="entry name" value="TetR_N"/>
    <property type="match status" value="1"/>
</dbReference>
<evidence type="ECO:0000256" key="5">
    <source>
        <dbReference type="SAM" id="MobiDB-lite"/>
    </source>
</evidence>
<dbReference type="InterPro" id="IPR036271">
    <property type="entry name" value="Tet_transcr_reg_TetR-rel_C_sf"/>
</dbReference>
<feature type="region of interest" description="Disordered" evidence="5">
    <location>
        <begin position="1"/>
        <end position="28"/>
    </location>
</feature>
<evidence type="ECO:0000256" key="3">
    <source>
        <dbReference type="ARBA" id="ARBA00023163"/>
    </source>
</evidence>
<dbReference type="GO" id="GO:0003700">
    <property type="term" value="F:DNA-binding transcription factor activity"/>
    <property type="evidence" value="ECO:0007669"/>
    <property type="project" value="TreeGrafter"/>
</dbReference>
<feature type="DNA-binding region" description="H-T-H motif" evidence="4">
    <location>
        <begin position="48"/>
        <end position="67"/>
    </location>
</feature>
<protein>
    <submittedName>
        <fullName evidence="7">TetR/AcrR family transcriptional regulator</fullName>
    </submittedName>
</protein>
<dbReference type="InterPro" id="IPR009057">
    <property type="entry name" value="Homeodomain-like_sf"/>
</dbReference>
<keyword evidence="8" id="KW-1185">Reference proteome</keyword>
<keyword evidence="2 4" id="KW-0238">DNA-binding</keyword>
<dbReference type="InterPro" id="IPR001647">
    <property type="entry name" value="HTH_TetR"/>
</dbReference>
<reference evidence="7" key="1">
    <citation type="submission" date="2019-09" db="EMBL/GenBank/DDBJ databases">
        <authorList>
            <person name="Li J."/>
        </authorList>
    </citation>
    <scope>NUCLEOTIDE SEQUENCE [LARGE SCALE GENOMIC DNA]</scope>
    <source>
        <strain evidence="7">JCM 14732</strain>
    </source>
</reference>
<dbReference type="Proteomes" id="UP000380867">
    <property type="component" value="Unassembled WGS sequence"/>
</dbReference>
<evidence type="ECO:0000256" key="1">
    <source>
        <dbReference type="ARBA" id="ARBA00023015"/>
    </source>
</evidence>
<evidence type="ECO:0000256" key="2">
    <source>
        <dbReference type="ARBA" id="ARBA00023125"/>
    </source>
</evidence>
<dbReference type="OrthoDB" id="3539650at2"/>
<dbReference type="AlphaFoldDB" id="A0A5M4FAT0"/>
<proteinExistence type="predicted"/>
<gene>
    <name evidence="7" type="ORF">ESP70_015170</name>
</gene>
<sequence>MVKADADARVMGMTETGKRRGRPPSGGREEILRATKDLLREKGMAKVTTREVAARAKVSEGSVFYHFEDRFGLLKAVFEHTLEPMHLDGIDPEDDDLRSTVTAMSEGIEAFLNGSLDVMMAAQSDAGLRDSLHAYMHESDYGPHRGIAYIALYLTAKQQAGVVRADVDPKVVAAMIVNDALQRAAVPKLIGSRKGIQPRPAFVDTLMAMLTPPA</sequence>
<name>A0A5M4FAT0_9ACTN</name>
<comment type="caution">
    <text evidence="7">The sequence shown here is derived from an EMBL/GenBank/DDBJ whole genome shotgun (WGS) entry which is preliminary data.</text>
</comment>
<accession>A0A5M4FAT0</accession>